<dbReference type="Proteomes" id="UP000198916">
    <property type="component" value="Unassembled WGS sequence"/>
</dbReference>
<sequence>METLATELLETVQKRKGTRITVPEETIIHFLLEQRIPMAGEDIFMWLRNHGSTISYATVYTTLKRLTILGILNNQKQANRRHVLYGISHLLT</sequence>
<dbReference type="Gene3D" id="1.10.10.10">
    <property type="entry name" value="Winged helix-like DNA-binding domain superfamily/Winged helix DNA-binding domain"/>
    <property type="match status" value="1"/>
</dbReference>
<evidence type="ECO:0000313" key="1">
    <source>
        <dbReference type="EMBL" id="SEK78488.1"/>
    </source>
</evidence>
<reference evidence="2" key="1">
    <citation type="submission" date="2016-10" db="EMBL/GenBank/DDBJ databases">
        <authorList>
            <person name="Varghese N."/>
            <person name="Submissions S."/>
        </authorList>
    </citation>
    <scope>NUCLEOTIDE SEQUENCE [LARGE SCALE GENOMIC DNA]</scope>
    <source>
        <strain evidence="2">Jip14</strain>
    </source>
</reference>
<dbReference type="GO" id="GO:0003700">
    <property type="term" value="F:DNA-binding transcription factor activity"/>
    <property type="evidence" value="ECO:0007669"/>
    <property type="project" value="InterPro"/>
</dbReference>
<dbReference type="SUPFAM" id="SSF46785">
    <property type="entry name" value="Winged helix' DNA-binding domain"/>
    <property type="match status" value="1"/>
</dbReference>
<dbReference type="InterPro" id="IPR036390">
    <property type="entry name" value="WH_DNA-bd_sf"/>
</dbReference>
<dbReference type="InterPro" id="IPR036388">
    <property type="entry name" value="WH-like_DNA-bd_sf"/>
</dbReference>
<dbReference type="EMBL" id="FNZR01000002">
    <property type="protein sequence ID" value="SEK78488.1"/>
    <property type="molecule type" value="Genomic_DNA"/>
</dbReference>
<keyword evidence="2" id="KW-1185">Reference proteome</keyword>
<accession>A0A1H7JV37</accession>
<dbReference type="AlphaFoldDB" id="A0A1H7JV37"/>
<dbReference type="RefSeq" id="WP_090604066.1">
    <property type="nucleotide sequence ID" value="NZ_FNZR01000002.1"/>
</dbReference>
<protein>
    <submittedName>
        <fullName evidence="1">Ferric uptake regulator family protein</fullName>
    </submittedName>
</protein>
<dbReference type="Pfam" id="PF01475">
    <property type="entry name" value="FUR"/>
    <property type="match status" value="1"/>
</dbReference>
<dbReference type="InterPro" id="IPR002481">
    <property type="entry name" value="FUR"/>
</dbReference>
<name>A0A1H7JV37_9SPHI</name>
<dbReference type="STRING" id="332977.SAMN05421740_102686"/>
<proteinExistence type="predicted"/>
<gene>
    <name evidence="1" type="ORF">SAMN05421740_102686</name>
</gene>
<evidence type="ECO:0000313" key="2">
    <source>
        <dbReference type="Proteomes" id="UP000198916"/>
    </source>
</evidence>
<organism evidence="1 2">
    <name type="scientific">Parapedobacter koreensis</name>
    <dbReference type="NCBI Taxonomy" id="332977"/>
    <lineage>
        <taxon>Bacteria</taxon>
        <taxon>Pseudomonadati</taxon>
        <taxon>Bacteroidota</taxon>
        <taxon>Sphingobacteriia</taxon>
        <taxon>Sphingobacteriales</taxon>
        <taxon>Sphingobacteriaceae</taxon>
        <taxon>Parapedobacter</taxon>
    </lineage>
</organism>